<dbReference type="GO" id="GO:0004049">
    <property type="term" value="F:anthranilate synthase activity"/>
    <property type="evidence" value="ECO:0007669"/>
    <property type="project" value="UniProtKB-EC"/>
</dbReference>
<dbReference type="PRINTS" id="PR00096">
    <property type="entry name" value="GATASE"/>
</dbReference>
<protein>
    <recommendedName>
        <fullName evidence="2">anthranilate synthase</fullName>
        <ecNumber evidence="2">4.1.3.27</ecNumber>
    </recommendedName>
</protein>
<keyword evidence="3" id="KW-0028">Amino-acid biosynthesis</keyword>
<dbReference type="PRINTS" id="PR00097">
    <property type="entry name" value="ANTSNTHASEII"/>
</dbReference>
<dbReference type="Pfam" id="PF00117">
    <property type="entry name" value="GATase"/>
    <property type="match status" value="1"/>
</dbReference>
<reference evidence="6 7" key="1">
    <citation type="submission" date="2016-07" db="EMBL/GenBank/DDBJ databases">
        <title>Pervasive Adenine N6-methylation of Active Genes in Fungi.</title>
        <authorList>
            <consortium name="DOE Joint Genome Institute"/>
            <person name="Mondo S.J."/>
            <person name="Dannebaum R.O."/>
            <person name="Kuo R.C."/>
            <person name="Labutti K."/>
            <person name="Haridas S."/>
            <person name="Kuo A."/>
            <person name="Salamov A."/>
            <person name="Ahrendt S.R."/>
            <person name="Lipzen A."/>
            <person name="Sullivan W."/>
            <person name="Andreopoulos W.B."/>
            <person name="Clum A."/>
            <person name="Lindquist E."/>
            <person name="Daum C."/>
            <person name="Ramamoorthy G.K."/>
            <person name="Gryganskyi A."/>
            <person name="Culley D."/>
            <person name="Magnuson J.K."/>
            <person name="James T.Y."/>
            <person name="O'Malley M.A."/>
            <person name="Stajich J.E."/>
            <person name="Spatafora J.W."/>
            <person name="Visel A."/>
            <person name="Grigoriev I.V."/>
        </authorList>
    </citation>
    <scope>NUCLEOTIDE SEQUENCE [LARGE SCALE GENOMIC DNA]</scope>
    <source>
        <strain evidence="6 7">PL171</strain>
    </source>
</reference>
<dbReference type="PRINTS" id="PR00099">
    <property type="entry name" value="CPSGATASE"/>
</dbReference>
<keyword evidence="4 6" id="KW-0315">Glutamine amidotransferase</keyword>
<dbReference type="EC" id="4.1.3.27" evidence="2"/>
<keyword evidence="7" id="KW-1185">Reference proteome</keyword>
<dbReference type="PANTHER" id="PTHR43418:SF4">
    <property type="entry name" value="MULTIFUNCTIONAL TRYPTOPHAN BIOSYNTHESIS PROTEIN"/>
    <property type="match status" value="1"/>
</dbReference>
<dbReference type="EMBL" id="MCFL01000005">
    <property type="protein sequence ID" value="ORZ39562.1"/>
    <property type="molecule type" value="Genomic_DNA"/>
</dbReference>
<comment type="caution">
    <text evidence="6">The sequence shown here is derived from an EMBL/GenBank/DDBJ whole genome shotgun (WGS) entry which is preliminary data.</text>
</comment>
<dbReference type="GO" id="GO:0000162">
    <property type="term" value="P:L-tryptophan biosynthetic process"/>
    <property type="evidence" value="ECO:0007669"/>
    <property type="project" value="UniProtKB-KW"/>
</dbReference>
<accession>A0A1Y2I2C1</accession>
<dbReference type="AlphaFoldDB" id="A0A1Y2I2C1"/>
<gene>
    <name evidence="6" type="ORF">BCR44DRAFT_103918</name>
</gene>
<dbReference type="NCBIfam" id="TIGR00566">
    <property type="entry name" value="trpG_papA"/>
    <property type="match status" value="1"/>
</dbReference>
<dbReference type="InterPro" id="IPR029062">
    <property type="entry name" value="Class_I_gatase-like"/>
</dbReference>
<dbReference type="STRING" id="765915.A0A1Y2I2C1"/>
<dbReference type="OrthoDB" id="64220at2759"/>
<dbReference type="InterPro" id="IPR006221">
    <property type="entry name" value="TrpG/PapA_dom"/>
</dbReference>
<dbReference type="PROSITE" id="PS51273">
    <property type="entry name" value="GATASE_TYPE_1"/>
    <property type="match status" value="1"/>
</dbReference>
<dbReference type="PANTHER" id="PTHR43418">
    <property type="entry name" value="MULTIFUNCTIONAL TRYPTOPHAN BIOSYNTHESIS PROTEIN-RELATED"/>
    <property type="match status" value="1"/>
</dbReference>
<proteinExistence type="predicted"/>
<keyword evidence="6" id="KW-0808">Transferase</keyword>
<name>A0A1Y2I2C1_9FUNG</name>
<organism evidence="6 7">
    <name type="scientific">Catenaria anguillulae PL171</name>
    <dbReference type="NCBI Taxonomy" id="765915"/>
    <lineage>
        <taxon>Eukaryota</taxon>
        <taxon>Fungi</taxon>
        <taxon>Fungi incertae sedis</taxon>
        <taxon>Blastocladiomycota</taxon>
        <taxon>Blastocladiomycetes</taxon>
        <taxon>Blastocladiales</taxon>
        <taxon>Catenariaceae</taxon>
        <taxon>Catenaria</taxon>
    </lineage>
</organism>
<dbReference type="GO" id="GO:0005829">
    <property type="term" value="C:cytosol"/>
    <property type="evidence" value="ECO:0007669"/>
    <property type="project" value="TreeGrafter"/>
</dbReference>
<dbReference type="InterPro" id="IPR017926">
    <property type="entry name" value="GATASE"/>
</dbReference>
<evidence type="ECO:0000259" key="5">
    <source>
        <dbReference type="Pfam" id="PF00117"/>
    </source>
</evidence>
<comment type="pathway">
    <text evidence="1">Amino-acid biosynthesis; L-tryptophan biosynthesis; L-tryptophan from chorismate: step 1/5.</text>
</comment>
<sequence>LIDNYDSYTFNVYQLLCALLPIPPIVIRNSSPFATYDSLLSSPSLLSQHIDAIVISPGPGSPDVPADFGICADVLKLAPSIPILGVCLGHQGLGHVHGARVVKAPEVMHGRTSPIEHSGTDLFGGIESPFNVVRYHSLIVHEGSLPPCLIPTAWNTDESTGRKLIMGMRHRDRPHFGVQFHPESICSQHGMHLMENF</sequence>
<keyword evidence="3" id="KW-0057">Aromatic amino acid biosynthesis</keyword>
<evidence type="ECO:0000313" key="7">
    <source>
        <dbReference type="Proteomes" id="UP000193411"/>
    </source>
</evidence>
<dbReference type="GO" id="GO:0016740">
    <property type="term" value="F:transferase activity"/>
    <property type="evidence" value="ECO:0007669"/>
    <property type="project" value="UniProtKB-KW"/>
</dbReference>
<feature type="domain" description="Glutamine amidotransferase" evidence="5">
    <location>
        <begin position="1"/>
        <end position="197"/>
    </location>
</feature>
<dbReference type="InterPro" id="IPR050472">
    <property type="entry name" value="Anth_synth/Amidotransfase"/>
</dbReference>
<evidence type="ECO:0000313" key="6">
    <source>
        <dbReference type="EMBL" id="ORZ39562.1"/>
    </source>
</evidence>
<evidence type="ECO:0000256" key="1">
    <source>
        <dbReference type="ARBA" id="ARBA00004873"/>
    </source>
</evidence>
<dbReference type="SUPFAM" id="SSF52317">
    <property type="entry name" value="Class I glutamine amidotransferase-like"/>
    <property type="match status" value="1"/>
</dbReference>
<evidence type="ECO:0000256" key="4">
    <source>
        <dbReference type="ARBA" id="ARBA00022962"/>
    </source>
</evidence>
<dbReference type="CDD" id="cd01743">
    <property type="entry name" value="GATase1_Anthranilate_Synthase"/>
    <property type="match status" value="1"/>
</dbReference>
<keyword evidence="3" id="KW-0822">Tryptophan biosynthesis</keyword>
<feature type="non-terminal residue" evidence="6">
    <location>
        <position position="1"/>
    </location>
</feature>
<evidence type="ECO:0000256" key="3">
    <source>
        <dbReference type="ARBA" id="ARBA00022822"/>
    </source>
</evidence>
<dbReference type="Gene3D" id="3.40.50.880">
    <property type="match status" value="1"/>
</dbReference>
<feature type="non-terminal residue" evidence="6">
    <location>
        <position position="197"/>
    </location>
</feature>
<dbReference type="Proteomes" id="UP000193411">
    <property type="component" value="Unassembled WGS sequence"/>
</dbReference>
<evidence type="ECO:0000256" key="2">
    <source>
        <dbReference type="ARBA" id="ARBA00012266"/>
    </source>
</evidence>